<evidence type="ECO:0000313" key="1">
    <source>
        <dbReference type="EMBL" id="KAF1971931.1"/>
    </source>
</evidence>
<sequence length="168" mass="18442">MPELELDVEAPQLPTYFSTLRANAKEKAFLEEVWNELHSRHGNTDAFKVRSVGFHKDPVVIAGCQADEGTADAESLSFARVYLLEIFSKYFPAVLDLLRADLISIPAPALHFGAAASALPTADMVVFTDEVFPMFPSGAAIEALKDAEFLRARWDDAQSCNARGNSHN</sequence>
<evidence type="ECO:0000313" key="2">
    <source>
        <dbReference type="Proteomes" id="UP000800036"/>
    </source>
</evidence>
<keyword evidence="2" id="KW-1185">Reference proteome</keyword>
<name>A0A6A5V3U4_9PLEO</name>
<reference evidence="1" key="1">
    <citation type="journal article" date="2020" name="Stud. Mycol.">
        <title>101 Dothideomycetes genomes: a test case for predicting lifestyles and emergence of pathogens.</title>
        <authorList>
            <person name="Haridas S."/>
            <person name="Albert R."/>
            <person name="Binder M."/>
            <person name="Bloem J."/>
            <person name="Labutti K."/>
            <person name="Salamov A."/>
            <person name="Andreopoulos B."/>
            <person name="Baker S."/>
            <person name="Barry K."/>
            <person name="Bills G."/>
            <person name="Bluhm B."/>
            <person name="Cannon C."/>
            <person name="Castanera R."/>
            <person name="Culley D."/>
            <person name="Daum C."/>
            <person name="Ezra D."/>
            <person name="Gonzalez J."/>
            <person name="Henrissat B."/>
            <person name="Kuo A."/>
            <person name="Liang C."/>
            <person name="Lipzen A."/>
            <person name="Lutzoni F."/>
            <person name="Magnuson J."/>
            <person name="Mondo S."/>
            <person name="Nolan M."/>
            <person name="Ohm R."/>
            <person name="Pangilinan J."/>
            <person name="Park H.-J."/>
            <person name="Ramirez L."/>
            <person name="Alfaro M."/>
            <person name="Sun H."/>
            <person name="Tritt A."/>
            <person name="Yoshinaga Y."/>
            <person name="Zwiers L.-H."/>
            <person name="Turgeon B."/>
            <person name="Goodwin S."/>
            <person name="Spatafora J."/>
            <person name="Crous P."/>
            <person name="Grigoriev I."/>
        </authorList>
    </citation>
    <scope>NUCLEOTIDE SEQUENCE</scope>
    <source>
        <strain evidence="1">CBS 107.79</strain>
    </source>
</reference>
<organism evidence="1 2">
    <name type="scientific">Bimuria novae-zelandiae CBS 107.79</name>
    <dbReference type="NCBI Taxonomy" id="1447943"/>
    <lineage>
        <taxon>Eukaryota</taxon>
        <taxon>Fungi</taxon>
        <taxon>Dikarya</taxon>
        <taxon>Ascomycota</taxon>
        <taxon>Pezizomycotina</taxon>
        <taxon>Dothideomycetes</taxon>
        <taxon>Pleosporomycetidae</taxon>
        <taxon>Pleosporales</taxon>
        <taxon>Massarineae</taxon>
        <taxon>Didymosphaeriaceae</taxon>
        <taxon>Bimuria</taxon>
    </lineage>
</organism>
<proteinExistence type="predicted"/>
<gene>
    <name evidence="1" type="ORF">BU23DRAFT_569430</name>
</gene>
<dbReference type="AlphaFoldDB" id="A0A6A5V3U4"/>
<accession>A0A6A5V3U4</accession>
<dbReference type="EMBL" id="ML976690">
    <property type="protein sequence ID" value="KAF1971931.1"/>
    <property type="molecule type" value="Genomic_DNA"/>
</dbReference>
<protein>
    <submittedName>
        <fullName evidence="1">Uncharacterized protein</fullName>
    </submittedName>
</protein>
<dbReference type="Proteomes" id="UP000800036">
    <property type="component" value="Unassembled WGS sequence"/>
</dbReference>